<dbReference type="Proteomes" id="UP000440498">
    <property type="component" value="Unassembled WGS sequence"/>
</dbReference>
<keyword evidence="1" id="KW-0732">Signal</keyword>
<keyword evidence="3" id="KW-1185">Reference proteome</keyword>
<dbReference type="EMBL" id="WHUG01000002">
    <property type="protein sequence ID" value="MQA37485.1"/>
    <property type="molecule type" value="Genomic_DNA"/>
</dbReference>
<feature type="chain" id="PRO_5025575107" evidence="1">
    <location>
        <begin position="20"/>
        <end position="201"/>
    </location>
</feature>
<accession>A0A6A7MXM2</accession>
<gene>
    <name evidence="2" type="ORF">GEV02_04930</name>
</gene>
<reference evidence="2 3" key="1">
    <citation type="submission" date="2019-10" db="EMBL/GenBank/DDBJ databases">
        <title>Two novel species isolated from a subtropical stream in China.</title>
        <authorList>
            <person name="Lu H."/>
        </authorList>
    </citation>
    <scope>NUCLEOTIDE SEQUENCE [LARGE SCALE GENOMIC DNA]</scope>
    <source>
        <strain evidence="2 3">FT29W</strain>
    </source>
</reference>
<comment type="caution">
    <text evidence="2">The sequence shown here is derived from an EMBL/GenBank/DDBJ whole genome shotgun (WGS) entry which is preliminary data.</text>
</comment>
<protein>
    <submittedName>
        <fullName evidence="2">Uncharacterized protein</fullName>
    </submittedName>
</protein>
<evidence type="ECO:0000313" key="3">
    <source>
        <dbReference type="Proteomes" id="UP000440498"/>
    </source>
</evidence>
<name>A0A6A7MXM2_9BURK</name>
<feature type="signal peptide" evidence="1">
    <location>
        <begin position="1"/>
        <end position="19"/>
    </location>
</feature>
<dbReference type="RefSeq" id="WP_152836848.1">
    <property type="nucleotide sequence ID" value="NZ_WHUG01000002.1"/>
</dbReference>
<evidence type="ECO:0000256" key="1">
    <source>
        <dbReference type="SAM" id="SignalP"/>
    </source>
</evidence>
<evidence type="ECO:0000313" key="2">
    <source>
        <dbReference type="EMBL" id="MQA37485.1"/>
    </source>
</evidence>
<organism evidence="2 3">
    <name type="scientific">Rugamonas aquatica</name>
    <dbReference type="NCBI Taxonomy" id="2743357"/>
    <lineage>
        <taxon>Bacteria</taxon>
        <taxon>Pseudomonadati</taxon>
        <taxon>Pseudomonadota</taxon>
        <taxon>Betaproteobacteria</taxon>
        <taxon>Burkholderiales</taxon>
        <taxon>Oxalobacteraceae</taxon>
        <taxon>Telluria group</taxon>
        <taxon>Rugamonas</taxon>
    </lineage>
</organism>
<proteinExistence type="predicted"/>
<dbReference type="AlphaFoldDB" id="A0A6A7MXM2"/>
<sequence>MKKIAIMFVLATALGTVQAQNEPVVGLWEKIAVSDSNSKLVARTNYIFANRKLTEETVFTAFQNSDPLVTICCVKVKNLKPLELKDVLEKYRMDEEFVSHMKSVTGAPFLYEAVPVDKKEWNPLMATIMSSDKNADDLVPYNAPAIAARLGKEDEKLGKLELGPTKAKLKMTYPKKNNKAIYQFTINGKNIVLSEETFPHD</sequence>